<evidence type="ECO:0000259" key="1">
    <source>
        <dbReference type="SMART" id="SM01321"/>
    </source>
</evidence>
<dbReference type="SMART" id="SM01321">
    <property type="entry name" value="Y1_Tnp"/>
    <property type="match status" value="1"/>
</dbReference>
<evidence type="ECO:0000313" key="2">
    <source>
        <dbReference type="EMBL" id="KXI29371.1"/>
    </source>
</evidence>
<dbReference type="EMBL" id="LSNE01000005">
    <property type="protein sequence ID" value="KXI29371.1"/>
    <property type="molecule type" value="Genomic_DNA"/>
</dbReference>
<dbReference type="GO" id="GO:0004803">
    <property type="term" value="F:transposase activity"/>
    <property type="evidence" value="ECO:0007669"/>
    <property type="project" value="InterPro"/>
</dbReference>
<dbReference type="OrthoDB" id="9814067at2"/>
<protein>
    <submittedName>
        <fullName evidence="2">Transposase</fullName>
    </submittedName>
</protein>
<dbReference type="RefSeq" id="WP_068376721.1">
    <property type="nucleotide sequence ID" value="NZ_LSNE01000005.1"/>
</dbReference>
<dbReference type="SUPFAM" id="SSF143422">
    <property type="entry name" value="Transposase IS200-like"/>
    <property type="match status" value="1"/>
</dbReference>
<reference evidence="3" key="1">
    <citation type="submission" date="2016-02" db="EMBL/GenBank/DDBJ databases">
        <authorList>
            <person name="Schultz-Johansen M."/>
            <person name="Glaring M.A."/>
            <person name="Bech P.K."/>
            <person name="Stougaard P."/>
        </authorList>
    </citation>
    <scope>NUCLEOTIDE SEQUENCE [LARGE SCALE GENOMIC DNA]</scope>
    <source>
        <strain evidence="3">S66</strain>
    </source>
</reference>
<dbReference type="GO" id="GO:0006313">
    <property type="term" value="P:DNA transposition"/>
    <property type="evidence" value="ECO:0007669"/>
    <property type="project" value="InterPro"/>
</dbReference>
<proteinExistence type="predicted"/>
<dbReference type="Gene3D" id="3.30.70.1290">
    <property type="entry name" value="Transposase IS200-like"/>
    <property type="match status" value="1"/>
</dbReference>
<dbReference type="PANTHER" id="PTHR34322">
    <property type="entry name" value="TRANSPOSASE, Y1_TNP DOMAIN-CONTAINING"/>
    <property type="match status" value="1"/>
</dbReference>
<sequence length="329" mass="38184">MPQARKSQISLIDTPYYHCVSRCVRRSFLCGVDKFTGQSYEHRRGWVEERLLLLASVFAIDICAYAVMSNHTHVVLCVDKIEAESWSKEEVLTRWHSLHKGTLLTNKYLNVEQRAQMSESELLAVADTVTIYRQRLYDISWFMRNLNEYIAREANKEDDCTGRFWEGRFKSQALLDESAVLACMAYVDLNPIRAKMDSTPETSHHTSIKQRIEAIRDSKQPETLMRFVGNHRHNMPKGIAYSLIDYCELVDCTGRCIREDKAGHIEHHHSPILERLGINDEQWLSLTTQFEQHFSTAVGSEHMLQQFKHHTNHQRIRGMGKAKTLFKSA</sequence>
<name>A0A136A2C0_9ALTE</name>
<dbReference type="Proteomes" id="UP000070299">
    <property type="component" value="Unassembled WGS sequence"/>
</dbReference>
<dbReference type="InterPro" id="IPR002686">
    <property type="entry name" value="Transposase_17"/>
</dbReference>
<gene>
    <name evidence="2" type="ORF">AX660_14640</name>
</gene>
<accession>A0A136A2C0</accession>
<keyword evidence="3" id="KW-1185">Reference proteome</keyword>
<dbReference type="AlphaFoldDB" id="A0A136A2C0"/>
<dbReference type="STRING" id="1799789.AX660_14640"/>
<dbReference type="InterPro" id="IPR036515">
    <property type="entry name" value="Transposase_17_sf"/>
</dbReference>
<feature type="domain" description="Transposase IS200-like" evidence="1">
    <location>
        <begin position="12"/>
        <end position="190"/>
    </location>
</feature>
<evidence type="ECO:0000313" key="3">
    <source>
        <dbReference type="Proteomes" id="UP000070299"/>
    </source>
</evidence>
<dbReference type="PANTHER" id="PTHR34322:SF2">
    <property type="entry name" value="TRANSPOSASE IS200-LIKE DOMAIN-CONTAINING PROTEIN"/>
    <property type="match status" value="1"/>
</dbReference>
<comment type="caution">
    <text evidence="2">The sequence shown here is derived from an EMBL/GenBank/DDBJ whole genome shotgun (WGS) entry which is preliminary data.</text>
</comment>
<organism evidence="2 3">
    <name type="scientific">Paraglaciecola hydrolytica</name>
    <dbReference type="NCBI Taxonomy" id="1799789"/>
    <lineage>
        <taxon>Bacteria</taxon>
        <taxon>Pseudomonadati</taxon>
        <taxon>Pseudomonadota</taxon>
        <taxon>Gammaproteobacteria</taxon>
        <taxon>Alteromonadales</taxon>
        <taxon>Alteromonadaceae</taxon>
        <taxon>Paraglaciecola</taxon>
    </lineage>
</organism>
<dbReference type="GO" id="GO:0003677">
    <property type="term" value="F:DNA binding"/>
    <property type="evidence" value="ECO:0007669"/>
    <property type="project" value="InterPro"/>
</dbReference>